<name>A0A845MCQ0_9PROT</name>
<dbReference type="OrthoDB" id="9758793at2"/>
<dbReference type="Gene3D" id="2.120.10.30">
    <property type="entry name" value="TolB, C-terminal domain"/>
    <property type="match status" value="1"/>
</dbReference>
<dbReference type="Proteomes" id="UP000445696">
    <property type="component" value="Unassembled WGS sequence"/>
</dbReference>
<proteinExistence type="predicted"/>
<dbReference type="Pfam" id="PF07676">
    <property type="entry name" value="PD40"/>
    <property type="match status" value="1"/>
</dbReference>
<evidence type="ECO:0000313" key="1">
    <source>
        <dbReference type="EMBL" id="MZR21495.1"/>
    </source>
</evidence>
<dbReference type="SUPFAM" id="SSF82171">
    <property type="entry name" value="DPP6 N-terminal domain-like"/>
    <property type="match status" value="1"/>
</dbReference>
<comment type="caution">
    <text evidence="1">The sequence shown here is derived from an EMBL/GenBank/DDBJ whole genome shotgun (WGS) entry which is preliminary data.</text>
</comment>
<sequence length="390" mass="43676">MDETTADSKPVTRLSVNNPSFSPDGRYFAFDFYEFSFADRRTIRSGLSIGLYDLKSQTIKILKSPLKPEAGSGWHSPSFDPTGKKLVMVTVCITENCPDDIYGTQIGVFELDTNKFTWITDAREKTYNWGFGFSPRGLRLTSWPYYGRAVVRGYPIFSADGKHIYHVMSAGAKGSNVFWMQINAEYWLNKLDLEDSTGSHIVSDKSVLSHEHDAVIFKGDGRLSRAGKARLIFSGTVALGPGHEELEARKPSAFFYNIESDELSVAFDKENMPFDPRFPPDRQYRLRSISSSGDGTRIAALSGKKDIVYLWEKGKFRTLMTAADLGVDRISQVSISSDGNQLIILPPQEPISPEDFAADIEHFWLLDLNSNALTSRPLKKPLRDAIDALK</sequence>
<keyword evidence="2" id="KW-1185">Reference proteome</keyword>
<organism evidence="1 2">
    <name type="scientific">Sneathiella chungangensis</name>
    <dbReference type="NCBI Taxonomy" id="1418234"/>
    <lineage>
        <taxon>Bacteria</taxon>
        <taxon>Pseudomonadati</taxon>
        <taxon>Pseudomonadota</taxon>
        <taxon>Alphaproteobacteria</taxon>
        <taxon>Sneathiellales</taxon>
        <taxon>Sneathiellaceae</taxon>
        <taxon>Sneathiella</taxon>
    </lineage>
</organism>
<dbReference type="EMBL" id="WTVA01000001">
    <property type="protein sequence ID" value="MZR21495.1"/>
    <property type="molecule type" value="Genomic_DNA"/>
</dbReference>
<reference evidence="1 2" key="1">
    <citation type="journal article" date="2014" name="Int. J. Syst. Evol. Microbiol.">
        <title>Sneathiella chungangensis sp. nov., isolated from a marine sand, and emended description of the genus Sneathiella.</title>
        <authorList>
            <person name="Siamphan C."/>
            <person name="Kim H."/>
            <person name="Lee J.S."/>
            <person name="Kim W."/>
        </authorList>
    </citation>
    <scope>NUCLEOTIDE SEQUENCE [LARGE SCALE GENOMIC DNA]</scope>
    <source>
        <strain evidence="1 2">KCTC 32476</strain>
    </source>
</reference>
<protein>
    <submittedName>
        <fullName evidence="1">Uncharacterized protein</fullName>
    </submittedName>
</protein>
<dbReference type="AlphaFoldDB" id="A0A845MCQ0"/>
<dbReference type="InterPro" id="IPR011659">
    <property type="entry name" value="WD40"/>
</dbReference>
<dbReference type="RefSeq" id="WP_161337886.1">
    <property type="nucleotide sequence ID" value="NZ_JBHSDG010000002.1"/>
</dbReference>
<dbReference type="InterPro" id="IPR011042">
    <property type="entry name" value="6-blade_b-propeller_TolB-like"/>
</dbReference>
<evidence type="ECO:0000313" key="2">
    <source>
        <dbReference type="Proteomes" id="UP000445696"/>
    </source>
</evidence>
<accession>A0A845MCQ0</accession>
<gene>
    <name evidence="1" type="ORF">GQF03_04055</name>
</gene>